<comment type="caution">
    <text evidence="1">The sequence shown here is derived from an EMBL/GenBank/DDBJ whole genome shotgun (WGS) entry which is preliminary data.</text>
</comment>
<reference evidence="1 2" key="1">
    <citation type="journal article" date="2021" name="Nat. Plants">
        <title>The Taxus genome provides insights into paclitaxel biosynthesis.</title>
        <authorList>
            <person name="Xiong X."/>
            <person name="Gou J."/>
            <person name="Liao Q."/>
            <person name="Li Y."/>
            <person name="Zhou Q."/>
            <person name="Bi G."/>
            <person name="Li C."/>
            <person name="Du R."/>
            <person name="Wang X."/>
            <person name="Sun T."/>
            <person name="Guo L."/>
            <person name="Liang H."/>
            <person name="Lu P."/>
            <person name="Wu Y."/>
            <person name="Zhang Z."/>
            <person name="Ro D.K."/>
            <person name="Shang Y."/>
            <person name="Huang S."/>
            <person name="Yan J."/>
        </authorList>
    </citation>
    <scope>NUCLEOTIDE SEQUENCE [LARGE SCALE GENOMIC DNA]</scope>
    <source>
        <strain evidence="1">Ta-2019</strain>
    </source>
</reference>
<evidence type="ECO:0000313" key="2">
    <source>
        <dbReference type="Proteomes" id="UP000824469"/>
    </source>
</evidence>
<feature type="non-terminal residue" evidence="1">
    <location>
        <position position="1"/>
    </location>
</feature>
<protein>
    <submittedName>
        <fullName evidence="1">Uncharacterized protein</fullName>
    </submittedName>
</protein>
<organism evidence="1 2">
    <name type="scientific">Taxus chinensis</name>
    <name type="common">Chinese yew</name>
    <name type="synonym">Taxus wallichiana var. chinensis</name>
    <dbReference type="NCBI Taxonomy" id="29808"/>
    <lineage>
        <taxon>Eukaryota</taxon>
        <taxon>Viridiplantae</taxon>
        <taxon>Streptophyta</taxon>
        <taxon>Embryophyta</taxon>
        <taxon>Tracheophyta</taxon>
        <taxon>Spermatophyta</taxon>
        <taxon>Pinopsida</taxon>
        <taxon>Pinidae</taxon>
        <taxon>Conifers II</taxon>
        <taxon>Cupressales</taxon>
        <taxon>Taxaceae</taxon>
        <taxon>Taxus</taxon>
    </lineage>
</organism>
<evidence type="ECO:0000313" key="1">
    <source>
        <dbReference type="EMBL" id="KAH9317897.1"/>
    </source>
</evidence>
<keyword evidence="2" id="KW-1185">Reference proteome</keyword>
<sequence length="128" mass="14867">VISLIKYVLATLSKVNKSKDEFAKEVNHLDEMLPPVSEMISFDSHTLMSKNVFASTAENLSQVWIHIMDVRYEMLNNEISELDSYEKQAFEILNNVYHCVQRLEFPPLTEDSSSEEHIISFQELVKKE</sequence>
<feature type="non-terminal residue" evidence="1">
    <location>
        <position position="128"/>
    </location>
</feature>
<gene>
    <name evidence="1" type="ORF">KI387_019666</name>
</gene>
<accession>A0AA38G8C9</accession>
<proteinExistence type="predicted"/>
<name>A0AA38G8C9_TAXCH</name>
<dbReference type="Proteomes" id="UP000824469">
    <property type="component" value="Unassembled WGS sequence"/>
</dbReference>
<dbReference type="EMBL" id="JAHRHJ020000004">
    <property type="protein sequence ID" value="KAH9317897.1"/>
    <property type="molecule type" value="Genomic_DNA"/>
</dbReference>
<dbReference type="AlphaFoldDB" id="A0AA38G8C9"/>